<accession>A0A5B6TEF8</accession>
<protein>
    <recommendedName>
        <fullName evidence="3">Lipoprotein</fullName>
    </recommendedName>
</protein>
<keyword evidence="2" id="KW-1185">Reference proteome</keyword>
<dbReference type="EMBL" id="VKKY01000002">
    <property type="protein sequence ID" value="KAA3437774.1"/>
    <property type="molecule type" value="Genomic_DNA"/>
</dbReference>
<comment type="caution">
    <text evidence="1">The sequence shown here is derived from an EMBL/GenBank/DDBJ whole genome shotgun (WGS) entry which is preliminary data.</text>
</comment>
<dbReference type="RefSeq" id="WP_149090838.1">
    <property type="nucleotide sequence ID" value="NZ_VKKY01000002.1"/>
</dbReference>
<dbReference type="Proteomes" id="UP000324133">
    <property type="component" value="Unassembled WGS sequence"/>
</dbReference>
<gene>
    <name evidence="1" type="ORF">FOA19_10790</name>
</gene>
<name>A0A5B6TEF8_9BACT</name>
<dbReference type="AlphaFoldDB" id="A0A5B6TEF8"/>
<dbReference type="OrthoDB" id="851070at2"/>
<evidence type="ECO:0000313" key="2">
    <source>
        <dbReference type="Proteomes" id="UP000324133"/>
    </source>
</evidence>
<evidence type="ECO:0008006" key="3">
    <source>
        <dbReference type="Google" id="ProtNLM"/>
    </source>
</evidence>
<organism evidence="1 2">
    <name type="scientific">Rufibacter hautae</name>
    <dbReference type="NCBI Taxonomy" id="2595005"/>
    <lineage>
        <taxon>Bacteria</taxon>
        <taxon>Pseudomonadati</taxon>
        <taxon>Bacteroidota</taxon>
        <taxon>Cytophagia</taxon>
        <taxon>Cytophagales</taxon>
        <taxon>Hymenobacteraceae</taxon>
        <taxon>Rufibacter</taxon>
    </lineage>
</organism>
<reference evidence="1 2" key="1">
    <citation type="submission" date="2019-07" db="EMBL/GenBank/DDBJ databases">
        <title>Rufibacter sp. nov., isolated from lake sediment.</title>
        <authorList>
            <person name="Qu J.-H."/>
        </authorList>
    </citation>
    <scope>NUCLEOTIDE SEQUENCE [LARGE SCALE GENOMIC DNA]</scope>
    <source>
        <strain evidence="1 2">NBS58-1</strain>
    </source>
</reference>
<dbReference type="PROSITE" id="PS51257">
    <property type="entry name" value="PROKAR_LIPOPROTEIN"/>
    <property type="match status" value="1"/>
</dbReference>
<evidence type="ECO:0000313" key="1">
    <source>
        <dbReference type="EMBL" id="KAA3437774.1"/>
    </source>
</evidence>
<proteinExistence type="predicted"/>
<sequence length="210" mass="24038">MNRAALFVSLLLLGCSPEKARETLAEEPIAAADTVLEEVADSVTDASLDGTATSTVPLDVRQQLPAELEVHLDRTHGLWQFPTLTPTDLQRIPEEEQGPYYVQADFNGDKKQDYAIQLMERDSAFVYAFVMRSEGDFQEFLLERDKLYDMDNQKRSIHYLRLAKKTDRYYDYATKQHFTIAQDGISVGAENYTATYVWEKGKFRKFETGD</sequence>